<gene>
    <name evidence="1" type="ORF">NDU88_000804</name>
</gene>
<organism evidence="1 2">
    <name type="scientific">Pleurodeles waltl</name>
    <name type="common">Iberian ribbed newt</name>
    <dbReference type="NCBI Taxonomy" id="8319"/>
    <lineage>
        <taxon>Eukaryota</taxon>
        <taxon>Metazoa</taxon>
        <taxon>Chordata</taxon>
        <taxon>Craniata</taxon>
        <taxon>Vertebrata</taxon>
        <taxon>Euteleostomi</taxon>
        <taxon>Amphibia</taxon>
        <taxon>Batrachia</taxon>
        <taxon>Caudata</taxon>
        <taxon>Salamandroidea</taxon>
        <taxon>Salamandridae</taxon>
        <taxon>Pleurodelinae</taxon>
        <taxon>Pleurodeles</taxon>
    </lineage>
</organism>
<proteinExistence type="predicted"/>
<protein>
    <submittedName>
        <fullName evidence="1">Uncharacterized protein</fullName>
    </submittedName>
</protein>
<comment type="caution">
    <text evidence="1">The sequence shown here is derived from an EMBL/GenBank/DDBJ whole genome shotgun (WGS) entry which is preliminary data.</text>
</comment>
<accession>A0AAV7N8Z6</accession>
<dbReference type="AlphaFoldDB" id="A0AAV7N8Z6"/>
<evidence type="ECO:0000313" key="2">
    <source>
        <dbReference type="Proteomes" id="UP001066276"/>
    </source>
</evidence>
<reference evidence="1" key="1">
    <citation type="journal article" date="2022" name="bioRxiv">
        <title>Sequencing and chromosome-scale assembly of the giantPleurodeles waltlgenome.</title>
        <authorList>
            <person name="Brown T."/>
            <person name="Elewa A."/>
            <person name="Iarovenko S."/>
            <person name="Subramanian E."/>
            <person name="Araus A.J."/>
            <person name="Petzold A."/>
            <person name="Susuki M."/>
            <person name="Suzuki K.-i.T."/>
            <person name="Hayashi T."/>
            <person name="Toyoda A."/>
            <person name="Oliveira C."/>
            <person name="Osipova E."/>
            <person name="Leigh N.D."/>
            <person name="Simon A."/>
            <person name="Yun M.H."/>
        </authorList>
    </citation>
    <scope>NUCLEOTIDE SEQUENCE</scope>
    <source>
        <strain evidence="1">20211129_DDA</strain>
        <tissue evidence="1">Liver</tissue>
    </source>
</reference>
<sequence>MHGYVANAAYLQKVYKESECAGKLLAWQTREHQMQNTFTSLFNNETKTRLAEPAQIYKFLRHYKVHYGVRQRVDMDRLKSFLSQLSLPKLGNFTPALHRTGVTHQSYIGWGKRSQLHSAVVIDKEDVNSDRPISLLNADYKIIEFLKKCWLTRWVKR</sequence>
<dbReference type="EMBL" id="JANPWB010000012">
    <property type="protein sequence ID" value="KAJ1112542.1"/>
    <property type="molecule type" value="Genomic_DNA"/>
</dbReference>
<dbReference type="Proteomes" id="UP001066276">
    <property type="component" value="Chromosome 8"/>
</dbReference>
<name>A0AAV7N8Z6_PLEWA</name>
<keyword evidence="2" id="KW-1185">Reference proteome</keyword>
<evidence type="ECO:0000313" key="1">
    <source>
        <dbReference type="EMBL" id="KAJ1112542.1"/>
    </source>
</evidence>